<evidence type="ECO:0000313" key="2">
    <source>
        <dbReference type="EMBL" id="LAA70810.1"/>
    </source>
</evidence>
<protein>
    <submittedName>
        <fullName evidence="2">Uncharacterized protein</fullName>
    </submittedName>
</protein>
<accession>A0A2D4HFS4</accession>
<organism evidence="2">
    <name type="scientific">Micrurus lemniscatus lemniscatus</name>
    <dbReference type="NCBI Taxonomy" id="129467"/>
    <lineage>
        <taxon>Eukaryota</taxon>
        <taxon>Metazoa</taxon>
        <taxon>Chordata</taxon>
        <taxon>Craniata</taxon>
        <taxon>Vertebrata</taxon>
        <taxon>Euteleostomi</taxon>
        <taxon>Lepidosauria</taxon>
        <taxon>Squamata</taxon>
        <taxon>Bifurcata</taxon>
        <taxon>Unidentata</taxon>
        <taxon>Episquamata</taxon>
        <taxon>Toxicofera</taxon>
        <taxon>Serpentes</taxon>
        <taxon>Colubroidea</taxon>
        <taxon>Elapidae</taxon>
        <taxon>Elapinae</taxon>
        <taxon>Micrurus</taxon>
    </lineage>
</organism>
<dbReference type="EMBL" id="IACK01028080">
    <property type="protein sequence ID" value="LAA70810.1"/>
    <property type="molecule type" value="Transcribed_RNA"/>
</dbReference>
<reference evidence="2" key="1">
    <citation type="submission" date="2017-07" db="EMBL/GenBank/DDBJ databases">
        <authorList>
            <person name="Mikheyev A."/>
            <person name="Grau M."/>
        </authorList>
    </citation>
    <scope>NUCLEOTIDE SEQUENCE</scope>
    <source>
        <tissue evidence="2">Venom_gland</tissue>
    </source>
</reference>
<sequence length="105" mass="12059">MIIWGKIHSSTDTNSTRKLLLFYARETSIKQPNRQTFTAFFKPGGSTPEWSRDPAREETPSPLEKVTEVLQGLEEMAVDHTLPELKWINGTAWLEWQEKMLLAGL</sequence>
<name>A0A2D4HFS4_MICLE</name>
<feature type="compositionally biased region" description="Basic and acidic residues" evidence="1">
    <location>
        <begin position="50"/>
        <end position="59"/>
    </location>
</feature>
<evidence type="ECO:0000256" key="1">
    <source>
        <dbReference type="SAM" id="MobiDB-lite"/>
    </source>
</evidence>
<dbReference type="AlphaFoldDB" id="A0A2D4HFS4"/>
<reference evidence="2" key="2">
    <citation type="submission" date="2017-11" db="EMBL/GenBank/DDBJ databases">
        <title>Coralsnake Venomics: Analyses of Venom Gland Transcriptomes and Proteomes of Six Brazilian Taxa.</title>
        <authorList>
            <person name="Aird S.D."/>
            <person name="Jorge da Silva N."/>
            <person name="Qiu L."/>
            <person name="Villar-Briones A."/>
            <person name="Aparecida-Saddi V."/>
            <person name="Campos-Telles M.P."/>
            <person name="Grau M."/>
            <person name="Mikheyev A.S."/>
        </authorList>
    </citation>
    <scope>NUCLEOTIDE SEQUENCE</scope>
    <source>
        <tissue evidence="2">Venom_gland</tissue>
    </source>
</reference>
<feature type="region of interest" description="Disordered" evidence="1">
    <location>
        <begin position="41"/>
        <end position="62"/>
    </location>
</feature>
<proteinExistence type="predicted"/>